<comment type="caution">
    <text evidence="3">The sequence shown here is derived from an EMBL/GenBank/DDBJ whole genome shotgun (WGS) entry which is preliminary data.</text>
</comment>
<gene>
    <name evidence="3" type="ORF">OHC33_002691</name>
</gene>
<evidence type="ECO:0000313" key="3">
    <source>
        <dbReference type="EMBL" id="KAK5956118.1"/>
    </source>
</evidence>
<accession>A0AAN8EI61</accession>
<organism evidence="3 4">
    <name type="scientific">Knufia fluminis</name>
    <dbReference type="NCBI Taxonomy" id="191047"/>
    <lineage>
        <taxon>Eukaryota</taxon>
        <taxon>Fungi</taxon>
        <taxon>Dikarya</taxon>
        <taxon>Ascomycota</taxon>
        <taxon>Pezizomycotina</taxon>
        <taxon>Eurotiomycetes</taxon>
        <taxon>Chaetothyriomycetidae</taxon>
        <taxon>Chaetothyriales</taxon>
        <taxon>Trichomeriaceae</taxon>
        <taxon>Knufia</taxon>
    </lineage>
</organism>
<feature type="transmembrane region" description="Helical" evidence="2">
    <location>
        <begin position="38"/>
        <end position="63"/>
    </location>
</feature>
<dbReference type="AlphaFoldDB" id="A0AAN8EI61"/>
<evidence type="ECO:0000256" key="1">
    <source>
        <dbReference type="SAM" id="MobiDB-lite"/>
    </source>
</evidence>
<dbReference type="EMBL" id="JAKLMC020000005">
    <property type="protein sequence ID" value="KAK5956118.1"/>
    <property type="molecule type" value="Genomic_DNA"/>
</dbReference>
<keyword evidence="2" id="KW-0812">Transmembrane</keyword>
<evidence type="ECO:0000256" key="2">
    <source>
        <dbReference type="SAM" id="Phobius"/>
    </source>
</evidence>
<protein>
    <submittedName>
        <fullName evidence="3">Uncharacterized protein</fullName>
    </submittedName>
</protein>
<feature type="region of interest" description="Disordered" evidence="1">
    <location>
        <begin position="1"/>
        <end position="20"/>
    </location>
</feature>
<keyword evidence="4" id="KW-1185">Reference proteome</keyword>
<reference evidence="3 4" key="1">
    <citation type="submission" date="2022-12" db="EMBL/GenBank/DDBJ databases">
        <title>Genomic features and morphological characterization of a novel Knufia sp. strain isolated from spacecraft assembly facility.</title>
        <authorList>
            <person name="Teixeira M."/>
            <person name="Chander A.M."/>
            <person name="Stajich J.E."/>
            <person name="Venkateswaran K."/>
        </authorList>
    </citation>
    <scope>NUCLEOTIDE SEQUENCE [LARGE SCALE GENOMIC DNA]</scope>
    <source>
        <strain evidence="3 4">FJI-L2-BK-P2</strain>
    </source>
</reference>
<evidence type="ECO:0000313" key="4">
    <source>
        <dbReference type="Proteomes" id="UP001316803"/>
    </source>
</evidence>
<keyword evidence="2" id="KW-1133">Transmembrane helix</keyword>
<dbReference type="Proteomes" id="UP001316803">
    <property type="component" value="Unassembled WGS sequence"/>
</dbReference>
<sequence length="67" mass="7392">MQKNSMRQGEGFDANTGLTRRDDTGVKRWVRGFMALRWYINVWHVIHAGGALATAGLGAYAVIQGVD</sequence>
<name>A0AAN8EI61_9EURO</name>
<proteinExistence type="predicted"/>
<keyword evidence="2" id="KW-0472">Membrane</keyword>